<feature type="non-terminal residue" evidence="1">
    <location>
        <position position="1"/>
    </location>
</feature>
<dbReference type="Gene3D" id="3.40.50.2000">
    <property type="entry name" value="Glycogen Phosphorylase B"/>
    <property type="match status" value="1"/>
</dbReference>
<accession>X1F7Y9</accession>
<dbReference type="EMBL" id="BARU01002221">
    <property type="protein sequence ID" value="GAH25479.1"/>
    <property type="molecule type" value="Genomic_DNA"/>
</dbReference>
<organism evidence="1">
    <name type="scientific">marine sediment metagenome</name>
    <dbReference type="NCBI Taxonomy" id="412755"/>
    <lineage>
        <taxon>unclassified sequences</taxon>
        <taxon>metagenomes</taxon>
        <taxon>ecological metagenomes</taxon>
    </lineage>
</organism>
<gene>
    <name evidence="1" type="ORF">S03H2_05341</name>
</gene>
<dbReference type="AlphaFoldDB" id="X1F7Y9"/>
<name>X1F7Y9_9ZZZZ</name>
<dbReference type="SUPFAM" id="SSF53756">
    <property type="entry name" value="UDP-Glycosyltransferase/glycogen phosphorylase"/>
    <property type="match status" value="1"/>
</dbReference>
<reference evidence="1" key="1">
    <citation type="journal article" date="2014" name="Front. Microbiol.">
        <title>High frequency of phylogenetically diverse reductive dehalogenase-homologous genes in deep subseafloor sedimentary metagenomes.</title>
        <authorList>
            <person name="Kawai M."/>
            <person name="Futagami T."/>
            <person name="Toyoda A."/>
            <person name="Takaki Y."/>
            <person name="Nishi S."/>
            <person name="Hori S."/>
            <person name="Arai W."/>
            <person name="Tsubouchi T."/>
            <person name="Morono Y."/>
            <person name="Uchiyama I."/>
            <person name="Ito T."/>
            <person name="Fujiyama A."/>
            <person name="Inagaki F."/>
            <person name="Takami H."/>
        </authorList>
    </citation>
    <scope>NUCLEOTIDE SEQUENCE</scope>
    <source>
        <strain evidence="1">Expedition CK06-06</strain>
    </source>
</reference>
<sequence length="71" mass="7907">NREILGDLGVYAKLGDKDSLVEVILDLVSNPEKIKELGKKSREVAVKTYSWESVARKFIEVYEKAGAIPSI</sequence>
<comment type="caution">
    <text evidence="1">The sequence shown here is derived from an EMBL/GenBank/DDBJ whole genome shotgun (WGS) entry which is preliminary data.</text>
</comment>
<proteinExistence type="predicted"/>
<evidence type="ECO:0008006" key="2">
    <source>
        <dbReference type="Google" id="ProtNLM"/>
    </source>
</evidence>
<evidence type="ECO:0000313" key="1">
    <source>
        <dbReference type="EMBL" id="GAH25479.1"/>
    </source>
</evidence>
<protein>
    <recommendedName>
        <fullName evidence="2">Glycosyl transferase family 1 domain-containing protein</fullName>
    </recommendedName>
</protein>